<organism evidence="3 4">
    <name type="scientific">Sphingomonas lenta</name>
    <dbReference type="NCBI Taxonomy" id="1141887"/>
    <lineage>
        <taxon>Bacteria</taxon>
        <taxon>Pseudomonadati</taxon>
        <taxon>Pseudomonadota</taxon>
        <taxon>Alphaproteobacteria</taxon>
        <taxon>Sphingomonadales</taxon>
        <taxon>Sphingomonadaceae</taxon>
        <taxon>Sphingomonas</taxon>
    </lineage>
</organism>
<evidence type="ECO:0008006" key="5">
    <source>
        <dbReference type="Google" id="ProtNLM"/>
    </source>
</evidence>
<dbReference type="OrthoDB" id="9777715at2"/>
<evidence type="ECO:0000313" key="4">
    <source>
        <dbReference type="Proteomes" id="UP000218151"/>
    </source>
</evidence>
<proteinExistence type="predicted"/>
<dbReference type="RefSeq" id="WP_095996434.1">
    <property type="nucleotide sequence ID" value="NZ_NSLI01000001.1"/>
</dbReference>
<name>A0A2A2SJD2_9SPHN</name>
<dbReference type="EMBL" id="NSLI01000001">
    <property type="protein sequence ID" value="PAX09328.1"/>
    <property type="molecule type" value="Genomic_DNA"/>
</dbReference>
<evidence type="ECO:0000256" key="2">
    <source>
        <dbReference type="SAM" id="Phobius"/>
    </source>
</evidence>
<sequence>MEYRAEEGFVAAGGWDQPEGAIEHFEPEEKNWLRPAVAGGAVALWFALALWLAGPRLGALDGLGLVQFLATLCVVPVLVIGLWLLIEQNGRAQARRFGETTRSVHADAAQLDRTVAALSRQIDANRTKLAEQVTALLAMGDAANTRLSGIANDVGVEISQIEDHARSLAQAGATAQTSVTALLSALPLAQQGVDDAADRLDRTLTTTAEQAAHLEAKLLTLSDRGRDADEIARSSAQALTDRATDLEARSAAAAKQLEAVSANLSRTVDDLIARTAATVEGAREGLAAQGEAMVATISAHQRQLERVSREGAEALIERMETIDALAERLSGRLDAQVASGDLIVERMRTGISDVEERMNRLGSEGAERAQMLAASISALGGSADAMTEALKAGDAMATRTISTTESLLIALDAATREIDETMPEALERLDTRITASKRIVAETKPELLALVTAAESTHDAIEAIAGVIAEQRRTLDQLSGNLIETLQQGRAKADGLGHTVEEAVERTQRFVDVAAPQLVQALDRIGDAAAATAEEARRTLTAIIPEAAAKLGTAGVEAFRRAAAGSVERQVQALTAATEAAAEASSQAAERVARETQVIADQTAIIEARIEEAREERERQGRDSMARQTANLIEQLNSAAIDVTKMMSPEVADSAWAAYLKGDRGVFTRRAVRLLDAADAQRVTRLYDLEEGFRDAVNRYIHDFEAMLRSVLQQPEGSSLSITLLSSDMGKLYVALAQAIERLR</sequence>
<comment type="caution">
    <text evidence="3">The sequence shown here is derived from an EMBL/GenBank/DDBJ whole genome shotgun (WGS) entry which is preliminary data.</text>
</comment>
<evidence type="ECO:0000256" key="1">
    <source>
        <dbReference type="SAM" id="Coils"/>
    </source>
</evidence>
<keyword evidence="2" id="KW-1133">Transmembrane helix</keyword>
<feature type="coiled-coil region" evidence="1">
    <location>
        <begin position="236"/>
        <end position="274"/>
    </location>
</feature>
<keyword evidence="4" id="KW-1185">Reference proteome</keyword>
<dbReference type="AlphaFoldDB" id="A0A2A2SJD2"/>
<accession>A0A2A2SJD2</accession>
<feature type="transmembrane region" description="Helical" evidence="2">
    <location>
        <begin position="65"/>
        <end position="86"/>
    </location>
</feature>
<protein>
    <recommendedName>
        <fullName evidence="5">ATPase</fullName>
    </recommendedName>
</protein>
<evidence type="ECO:0000313" key="3">
    <source>
        <dbReference type="EMBL" id="PAX09328.1"/>
    </source>
</evidence>
<keyword evidence="2" id="KW-0812">Transmembrane</keyword>
<reference evidence="4" key="1">
    <citation type="submission" date="2017-09" db="EMBL/GenBank/DDBJ databases">
        <authorList>
            <person name="Feng G."/>
            <person name="Zhu H."/>
        </authorList>
    </citation>
    <scope>NUCLEOTIDE SEQUENCE [LARGE SCALE GENOMIC DNA]</scope>
    <source>
        <strain evidence="4">1PNM-20</strain>
    </source>
</reference>
<keyword evidence="1" id="KW-0175">Coiled coil</keyword>
<gene>
    <name evidence="3" type="ORF">CKY28_00785</name>
</gene>
<dbReference type="Proteomes" id="UP000218151">
    <property type="component" value="Unassembled WGS sequence"/>
</dbReference>
<feature type="transmembrane region" description="Helical" evidence="2">
    <location>
        <begin position="32"/>
        <end position="53"/>
    </location>
</feature>
<keyword evidence="2" id="KW-0472">Membrane</keyword>